<keyword evidence="2" id="KW-0687">Ribonucleoprotein</keyword>
<proteinExistence type="predicted"/>
<evidence type="ECO:0000313" key="2">
    <source>
        <dbReference type="EMBL" id="JAD01816.1"/>
    </source>
</evidence>
<reference evidence="2" key="2">
    <citation type="journal article" date="2015" name="Gigascience">
        <title>Reconstructing a comprehensive transcriptome assembly of a white-pupal translocated strain of the pest fruit fly Bactrocera cucurbitae.</title>
        <authorList>
            <person name="Sim S.B."/>
            <person name="Calla B."/>
            <person name="Hall B."/>
            <person name="DeRego T."/>
            <person name="Geib S.M."/>
        </authorList>
    </citation>
    <scope>NUCLEOTIDE SEQUENCE</scope>
</reference>
<dbReference type="InterPro" id="IPR006578">
    <property type="entry name" value="MADF-dom"/>
</dbReference>
<accession>A0A0A1WT87</accession>
<dbReference type="AlphaFoldDB" id="A0A0A1WT87"/>
<feature type="domain" description="MADF" evidence="1">
    <location>
        <begin position="9"/>
        <end position="52"/>
    </location>
</feature>
<sequence length="119" mass="13782">MLVVPWRNSAHECKTRWRNIRAAYARSIGAYNTQHGRNHVRPNYLAGNLEFLRPHLTCRETAVDANPECLTSYIPCKNIFRSMKLKLKNPECLCLNCSAVDSKLNLYNFQKCGNKYFSI</sequence>
<evidence type="ECO:0000259" key="1">
    <source>
        <dbReference type="Pfam" id="PF10545"/>
    </source>
</evidence>
<name>A0A0A1WT87_ZEUCU</name>
<dbReference type="EMBL" id="GBXI01012476">
    <property type="protein sequence ID" value="JAD01816.1"/>
    <property type="molecule type" value="Transcribed_RNA"/>
</dbReference>
<dbReference type="Pfam" id="PF10545">
    <property type="entry name" value="MADF_DNA_bdg"/>
    <property type="match status" value="1"/>
</dbReference>
<gene>
    <name evidence="2" type="primary">mrps35_1</name>
    <name evidence="2" type="ORF">g.13080</name>
</gene>
<organism evidence="2">
    <name type="scientific">Zeugodacus cucurbitae</name>
    <name type="common">Melon fruit fly</name>
    <name type="synonym">Bactrocera cucurbitae</name>
    <dbReference type="NCBI Taxonomy" id="28588"/>
    <lineage>
        <taxon>Eukaryota</taxon>
        <taxon>Metazoa</taxon>
        <taxon>Ecdysozoa</taxon>
        <taxon>Arthropoda</taxon>
        <taxon>Hexapoda</taxon>
        <taxon>Insecta</taxon>
        <taxon>Pterygota</taxon>
        <taxon>Neoptera</taxon>
        <taxon>Endopterygota</taxon>
        <taxon>Diptera</taxon>
        <taxon>Brachycera</taxon>
        <taxon>Muscomorpha</taxon>
        <taxon>Tephritoidea</taxon>
        <taxon>Tephritidae</taxon>
        <taxon>Zeugodacus</taxon>
        <taxon>Zeugodacus</taxon>
    </lineage>
</organism>
<protein>
    <submittedName>
        <fullName evidence="2">28S ribosomal protein S35, mitochondrial</fullName>
    </submittedName>
</protein>
<dbReference type="GO" id="GO:0005840">
    <property type="term" value="C:ribosome"/>
    <property type="evidence" value="ECO:0007669"/>
    <property type="project" value="UniProtKB-KW"/>
</dbReference>
<reference evidence="2" key="1">
    <citation type="submission" date="2014-11" db="EMBL/GenBank/DDBJ databases">
        <authorList>
            <person name="Geib S."/>
        </authorList>
    </citation>
    <scope>NUCLEOTIDE SEQUENCE</scope>
</reference>
<keyword evidence="2" id="KW-0689">Ribosomal protein</keyword>